<evidence type="ECO:0000256" key="1">
    <source>
        <dbReference type="ARBA" id="ARBA00004651"/>
    </source>
</evidence>
<keyword evidence="6 9" id="KW-0769">Symport</keyword>
<comment type="caution">
    <text evidence="10">The sequence shown here is derived from an EMBL/GenBank/DDBJ whole genome shotgun (WGS) entry which is preliminary data.</text>
</comment>
<feature type="transmembrane region" description="Helical" evidence="9">
    <location>
        <begin position="388"/>
        <end position="406"/>
    </location>
</feature>
<dbReference type="PANTHER" id="PTHR30330:SF1">
    <property type="entry name" value="AMINO-ACID CARRIER PROTEIN ALST"/>
    <property type="match status" value="1"/>
</dbReference>
<dbReference type="GO" id="GO:0005283">
    <property type="term" value="F:amino acid:sodium symporter activity"/>
    <property type="evidence" value="ECO:0007669"/>
    <property type="project" value="InterPro"/>
</dbReference>
<keyword evidence="7 9" id="KW-1133">Transmembrane helix</keyword>
<dbReference type="FunFam" id="1.20.1740.10:FF:000004">
    <property type="entry name" value="Sodium:alanine symporter family protein"/>
    <property type="match status" value="1"/>
</dbReference>
<keyword evidence="8 9" id="KW-0472">Membrane</keyword>
<feature type="transmembrane region" description="Helical" evidence="9">
    <location>
        <begin position="211"/>
        <end position="234"/>
    </location>
</feature>
<protein>
    <submittedName>
        <fullName evidence="10">Alanine:cation symporter family protein</fullName>
    </submittedName>
</protein>
<evidence type="ECO:0000256" key="4">
    <source>
        <dbReference type="ARBA" id="ARBA00022475"/>
    </source>
</evidence>
<evidence type="ECO:0000256" key="7">
    <source>
        <dbReference type="ARBA" id="ARBA00022989"/>
    </source>
</evidence>
<dbReference type="Proteomes" id="UP000823636">
    <property type="component" value="Unassembled WGS sequence"/>
</dbReference>
<dbReference type="PANTHER" id="PTHR30330">
    <property type="entry name" value="AGSS FAMILY TRANSPORTER, SODIUM-ALANINE"/>
    <property type="match status" value="1"/>
</dbReference>
<organism evidence="10 11">
    <name type="scientific">Candidatus Caccoplasma merdipullorum</name>
    <dbReference type="NCBI Taxonomy" id="2840718"/>
    <lineage>
        <taxon>Bacteria</taxon>
        <taxon>Pseudomonadati</taxon>
        <taxon>Bacteroidota</taxon>
        <taxon>Bacteroidia</taxon>
        <taxon>Bacteroidales</taxon>
        <taxon>Bacteroidaceae</taxon>
        <taxon>Bacteroidaceae incertae sedis</taxon>
        <taxon>Candidatus Caccoplasma</taxon>
    </lineage>
</organism>
<keyword evidence="4 9" id="KW-1003">Cell membrane</keyword>
<feature type="transmembrane region" description="Helical" evidence="9">
    <location>
        <begin position="182"/>
        <end position="204"/>
    </location>
</feature>
<gene>
    <name evidence="10" type="ORF">IAC54_05220</name>
</gene>
<name>A0A9D9E3Z3_9BACT</name>
<evidence type="ECO:0000256" key="6">
    <source>
        <dbReference type="ARBA" id="ARBA00022847"/>
    </source>
</evidence>
<evidence type="ECO:0000256" key="8">
    <source>
        <dbReference type="ARBA" id="ARBA00023136"/>
    </source>
</evidence>
<reference evidence="10" key="1">
    <citation type="submission" date="2020-10" db="EMBL/GenBank/DDBJ databases">
        <authorList>
            <person name="Gilroy R."/>
        </authorList>
    </citation>
    <scope>NUCLEOTIDE SEQUENCE</scope>
    <source>
        <strain evidence="10">G3-4614</strain>
    </source>
</reference>
<dbReference type="AlphaFoldDB" id="A0A9D9E3Z3"/>
<dbReference type="Gene3D" id="1.20.1740.10">
    <property type="entry name" value="Amino acid/polyamine transporter I"/>
    <property type="match status" value="1"/>
</dbReference>
<feature type="transmembrane region" description="Helical" evidence="9">
    <location>
        <begin position="345"/>
        <end position="368"/>
    </location>
</feature>
<evidence type="ECO:0000256" key="3">
    <source>
        <dbReference type="ARBA" id="ARBA00022448"/>
    </source>
</evidence>
<dbReference type="NCBIfam" id="TIGR00835">
    <property type="entry name" value="agcS"/>
    <property type="match status" value="1"/>
</dbReference>
<feature type="transmembrane region" description="Helical" evidence="9">
    <location>
        <begin position="13"/>
        <end position="31"/>
    </location>
</feature>
<dbReference type="Pfam" id="PF01235">
    <property type="entry name" value="Na_Ala_symp"/>
    <property type="match status" value="1"/>
</dbReference>
<keyword evidence="5 9" id="KW-0812">Transmembrane</keyword>
<feature type="transmembrane region" description="Helical" evidence="9">
    <location>
        <begin position="141"/>
        <end position="162"/>
    </location>
</feature>
<evidence type="ECO:0000256" key="5">
    <source>
        <dbReference type="ARBA" id="ARBA00022692"/>
    </source>
</evidence>
<comment type="similarity">
    <text evidence="2 9">Belongs to the alanine or glycine:cation symporter (AGCS) (TC 2.A.25) family.</text>
</comment>
<sequence length="467" mass="50628">MVWWLLTDGSDCLWNYIVVPLMVVCALWFTVRTRFVQFMMFPEMLKLAYRSNKVVQGSGKRSISSFEAFIISLASRVGVGNLAGVALAITVGGPGSIFWMWVMAVLNAATAFVEATLAQLFKSRAGDAFIGGPAYYIYKGLGSRFASVVIAVLSIVTFSFTMCSVQANTIAISAKEAFGIDPWLSAAVVAVLMVVIIFGGVQWIAKASSAIVPLMAVAYIVIVVYVVAVNYYKIPDILCLIIDDAFGIRQIVGGGVGIAILQGVKRGLLSNEAGMGSAPNAAAVATTEHPVSQGLIQALGVFIDTLVVCSCTAFVIFTSDIYSFGTESTGIALTQLALSDSVGAWAYQFIAVLIFFFGFSTCISNAYYGESNMRFIINNGWSVNTFRVLMVIFVAAGCIASLKFIWALADFLMIFVVLINLVSITSLGRYVYILLTDYKKQKRSGVDTPLFRKKDTPELDNEKIECW</sequence>
<evidence type="ECO:0000256" key="9">
    <source>
        <dbReference type="RuleBase" id="RU363064"/>
    </source>
</evidence>
<dbReference type="PRINTS" id="PR00175">
    <property type="entry name" value="NAALASMPORT"/>
</dbReference>
<evidence type="ECO:0000313" key="10">
    <source>
        <dbReference type="EMBL" id="MBO8438282.1"/>
    </source>
</evidence>
<accession>A0A9D9E3Z3</accession>
<reference evidence="10" key="2">
    <citation type="journal article" date="2021" name="PeerJ">
        <title>Extensive microbial diversity within the chicken gut microbiome revealed by metagenomics and culture.</title>
        <authorList>
            <person name="Gilroy R."/>
            <person name="Ravi A."/>
            <person name="Getino M."/>
            <person name="Pursley I."/>
            <person name="Horton D.L."/>
            <person name="Alikhan N.F."/>
            <person name="Baker D."/>
            <person name="Gharbi K."/>
            <person name="Hall N."/>
            <person name="Watson M."/>
            <person name="Adriaenssens E.M."/>
            <person name="Foster-Nyarko E."/>
            <person name="Jarju S."/>
            <person name="Secka A."/>
            <person name="Antonio M."/>
            <person name="Oren A."/>
            <person name="Chaudhuri R.R."/>
            <person name="La Ragione R."/>
            <person name="Hildebrand F."/>
            <person name="Pallen M.J."/>
        </authorList>
    </citation>
    <scope>NUCLEOTIDE SEQUENCE</scope>
    <source>
        <strain evidence="10">G3-4614</strain>
    </source>
</reference>
<feature type="transmembrane region" description="Helical" evidence="9">
    <location>
        <begin position="97"/>
        <end position="121"/>
    </location>
</feature>
<keyword evidence="3 9" id="KW-0813">Transport</keyword>
<dbReference type="InterPro" id="IPR001463">
    <property type="entry name" value="Na/Ala_symport"/>
</dbReference>
<evidence type="ECO:0000313" key="11">
    <source>
        <dbReference type="Proteomes" id="UP000823636"/>
    </source>
</evidence>
<dbReference type="EMBL" id="JADIMW010000057">
    <property type="protein sequence ID" value="MBO8438282.1"/>
    <property type="molecule type" value="Genomic_DNA"/>
</dbReference>
<evidence type="ECO:0000256" key="2">
    <source>
        <dbReference type="ARBA" id="ARBA00009261"/>
    </source>
</evidence>
<proteinExistence type="inferred from homology"/>
<feature type="transmembrane region" description="Helical" evidence="9">
    <location>
        <begin position="68"/>
        <end position="91"/>
    </location>
</feature>
<feature type="transmembrane region" description="Helical" evidence="9">
    <location>
        <begin position="301"/>
        <end position="325"/>
    </location>
</feature>
<dbReference type="GO" id="GO:0005886">
    <property type="term" value="C:plasma membrane"/>
    <property type="evidence" value="ECO:0007669"/>
    <property type="project" value="UniProtKB-SubCell"/>
</dbReference>
<feature type="transmembrane region" description="Helical" evidence="9">
    <location>
        <begin position="412"/>
        <end position="435"/>
    </location>
</feature>
<comment type="subcellular location">
    <subcellularLocation>
        <location evidence="1 9">Cell membrane</location>
        <topology evidence="1 9">Multi-pass membrane protein</topology>
    </subcellularLocation>
</comment>